<protein>
    <submittedName>
        <fullName evidence="3">SDR family oxidoreductase</fullName>
    </submittedName>
</protein>
<accession>A0ABN2Q3G1</accession>
<evidence type="ECO:0000313" key="4">
    <source>
        <dbReference type="Proteomes" id="UP001499933"/>
    </source>
</evidence>
<comment type="similarity">
    <text evidence="1">Belongs to the NAD(P)-dependent epimerase/dehydratase family.</text>
</comment>
<evidence type="ECO:0000259" key="2">
    <source>
        <dbReference type="Pfam" id="PF01370"/>
    </source>
</evidence>
<gene>
    <name evidence="3" type="ORF">GCM10009776_00740</name>
</gene>
<dbReference type="InterPro" id="IPR036291">
    <property type="entry name" value="NAD(P)-bd_dom_sf"/>
</dbReference>
<dbReference type="Pfam" id="PF01370">
    <property type="entry name" value="Epimerase"/>
    <property type="match status" value="1"/>
</dbReference>
<comment type="caution">
    <text evidence="3">The sequence shown here is derived from an EMBL/GenBank/DDBJ whole genome shotgun (WGS) entry which is preliminary data.</text>
</comment>
<name>A0ABN2Q3G1_9MICO</name>
<dbReference type="EMBL" id="BAAAOG010000001">
    <property type="protein sequence ID" value="GAA1942823.1"/>
    <property type="molecule type" value="Genomic_DNA"/>
</dbReference>
<dbReference type="Gene3D" id="3.40.50.720">
    <property type="entry name" value="NAD(P)-binding Rossmann-like Domain"/>
    <property type="match status" value="1"/>
</dbReference>
<dbReference type="Proteomes" id="UP001499933">
    <property type="component" value="Unassembled WGS sequence"/>
</dbReference>
<dbReference type="SUPFAM" id="SSF51735">
    <property type="entry name" value="NAD(P)-binding Rossmann-fold domains"/>
    <property type="match status" value="1"/>
</dbReference>
<feature type="domain" description="NAD-dependent epimerase/dehydratase" evidence="2">
    <location>
        <begin position="3"/>
        <end position="205"/>
    </location>
</feature>
<evidence type="ECO:0000256" key="1">
    <source>
        <dbReference type="ARBA" id="ARBA00007637"/>
    </source>
</evidence>
<dbReference type="PANTHER" id="PTHR43000">
    <property type="entry name" value="DTDP-D-GLUCOSE 4,6-DEHYDRATASE-RELATED"/>
    <property type="match status" value="1"/>
</dbReference>
<dbReference type="RefSeq" id="WP_344090008.1">
    <property type="nucleotide sequence ID" value="NZ_BAAAOG010000001.1"/>
</dbReference>
<keyword evidence="4" id="KW-1185">Reference proteome</keyword>
<sequence>MKVAVVGGTGNISTSIVRLLLDKGHEVTCVNRAMTAAPADDVETLVVDRRDQERFEAVVQSRSFDAAIDVIAFTPDDVRSSIRAFRDVRHVIHTSTVTVLGEQFDWMPVTEDHPVRPSVPYAANKAAAERVLLEEHYRSGFPVTIIRPSTTYGPRRALRQIGIDSTWVHRIRAGQPIIKVGDGSATHHLLHVDDAAAGFVGALGRERCVGQTYHLVHPHHTTWEEYHRALMRAVGREVDQVGVPADVLQSIDPQRFLFATSIFAHNMLFSAAKILRDVPEFSPRVTLDAGLAETVAYVDEHGLGRDADDLEDRIIDAQRSVAGAVVR</sequence>
<organism evidence="3 4">
    <name type="scientific">Microbacterium deminutum</name>
    <dbReference type="NCBI Taxonomy" id="344164"/>
    <lineage>
        <taxon>Bacteria</taxon>
        <taxon>Bacillati</taxon>
        <taxon>Actinomycetota</taxon>
        <taxon>Actinomycetes</taxon>
        <taxon>Micrococcales</taxon>
        <taxon>Microbacteriaceae</taxon>
        <taxon>Microbacterium</taxon>
    </lineage>
</organism>
<reference evidence="3 4" key="1">
    <citation type="journal article" date="2019" name="Int. J. Syst. Evol. Microbiol.">
        <title>The Global Catalogue of Microorganisms (GCM) 10K type strain sequencing project: providing services to taxonomists for standard genome sequencing and annotation.</title>
        <authorList>
            <consortium name="The Broad Institute Genomics Platform"/>
            <consortium name="The Broad Institute Genome Sequencing Center for Infectious Disease"/>
            <person name="Wu L."/>
            <person name="Ma J."/>
        </authorList>
    </citation>
    <scope>NUCLEOTIDE SEQUENCE [LARGE SCALE GENOMIC DNA]</scope>
    <source>
        <strain evidence="3 4">JCM 14901</strain>
    </source>
</reference>
<proteinExistence type="inferred from homology"/>
<evidence type="ECO:0000313" key="3">
    <source>
        <dbReference type="EMBL" id="GAA1942823.1"/>
    </source>
</evidence>
<dbReference type="InterPro" id="IPR001509">
    <property type="entry name" value="Epimerase_deHydtase"/>
</dbReference>